<keyword evidence="4" id="KW-0804">Transcription</keyword>
<evidence type="ECO:0000256" key="1">
    <source>
        <dbReference type="ARBA" id="ARBA00009437"/>
    </source>
</evidence>
<dbReference type="GO" id="GO:0005829">
    <property type="term" value="C:cytosol"/>
    <property type="evidence" value="ECO:0007669"/>
    <property type="project" value="TreeGrafter"/>
</dbReference>
<proteinExistence type="inferred from homology"/>
<evidence type="ECO:0000256" key="4">
    <source>
        <dbReference type="ARBA" id="ARBA00023163"/>
    </source>
</evidence>
<dbReference type="PRINTS" id="PR00039">
    <property type="entry name" value="HTHLYSR"/>
</dbReference>
<dbReference type="SUPFAM" id="SSF53850">
    <property type="entry name" value="Periplasmic binding protein-like II"/>
    <property type="match status" value="1"/>
</dbReference>
<dbReference type="Gene3D" id="3.40.190.290">
    <property type="match status" value="1"/>
</dbReference>
<comment type="similarity">
    <text evidence="1">Belongs to the LysR transcriptional regulatory family.</text>
</comment>
<dbReference type="FunFam" id="1.10.10.10:FF:000001">
    <property type="entry name" value="LysR family transcriptional regulator"/>
    <property type="match status" value="1"/>
</dbReference>
<evidence type="ECO:0000313" key="7">
    <source>
        <dbReference type="Proteomes" id="UP000249645"/>
    </source>
</evidence>
<dbReference type="InterPro" id="IPR050950">
    <property type="entry name" value="HTH-type_LysR_regulators"/>
</dbReference>
<keyword evidence="2" id="KW-0805">Transcription regulation</keyword>
<dbReference type="Proteomes" id="UP000249645">
    <property type="component" value="Unassembled WGS sequence"/>
</dbReference>
<dbReference type="GO" id="GO:0003677">
    <property type="term" value="F:DNA binding"/>
    <property type="evidence" value="ECO:0007669"/>
    <property type="project" value="UniProtKB-KW"/>
</dbReference>
<dbReference type="PANTHER" id="PTHR30419">
    <property type="entry name" value="HTH-TYPE TRANSCRIPTIONAL REGULATOR YBHD"/>
    <property type="match status" value="1"/>
</dbReference>
<dbReference type="PROSITE" id="PS50931">
    <property type="entry name" value="HTH_LYSR"/>
    <property type="match status" value="1"/>
</dbReference>
<dbReference type="Pfam" id="PF00126">
    <property type="entry name" value="HTH_1"/>
    <property type="match status" value="1"/>
</dbReference>
<protein>
    <submittedName>
        <fullName evidence="6">LysR family transcriptional regulator</fullName>
    </submittedName>
</protein>
<evidence type="ECO:0000256" key="2">
    <source>
        <dbReference type="ARBA" id="ARBA00023015"/>
    </source>
</evidence>
<accession>A0A2W5E983</accession>
<reference evidence="6 7" key="1">
    <citation type="submission" date="2017-11" db="EMBL/GenBank/DDBJ databases">
        <title>Infants hospitalized years apart are colonized by the same room-sourced microbial strains.</title>
        <authorList>
            <person name="Brooks B."/>
            <person name="Olm M.R."/>
            <person name="Firek B.A."/>
            <person name="Baker R."/>
            <person name="Thomas B.C."/>
            <person name="Morowitz M.J."/>
            <person name="Banfield J.F."/>
        </authorList>
    </citation>
    <scope>NUCLEOTIDE SEQUENCE [LARGE SCALE GENOMIC DNA]</scope>
    <source>
        <strain evidence="6">S2_009_000_R2_76</strain>
    </source>
</reference>
<evidence type="ECO:0000256" key="3">
    <source>
        <dbReference type="ARBA" id="ARBA00023125"/>
    </source>
</evidence>
<dbReference type="AlphaFoldDB" id="A0A2W5E983"/>
<dbReference type="PANTHER" id="PTHR30419:SF8">
    <property type="entry name" value="NITROGEN ASSIMILATION TRANSCRIPTIONAL ACTIVATOR-RELATED"/>
    <property type="match status" value="1"/>
</dbReference>
<dbReference type="Gene3D" id="1.10.10.10">
    <property type="entry name" value="Winged helix-like DNA-binding domain superfamily/Winged helix DNA-binding domain"/>
    <property type="match status" value="1"/>
</dbReference>
<gene>
    <name evidence="6" type="ORF">DI598_18895</name>
</gene>
<dbReference type="InterPro" id="IPR036388">
    <property type="entry name" value="WH-like_DNA-bd_sf"/>
</dbReference>
<dbReference type="CDD" id="cd05466">
    <property type="entry name" value="PBP2_LTTR_substrate"/>
    <property type="match status" value="1"/>
</dbReference>
<dbReference type="InterPro" id="IPR036390">
    <property type="entry name" value="WH_DNA-bd_sf"/>
</dbReference>
<dbReference type="EMBL" id="QFOI01000567">
    <property type="protein sequence ID" value="PZP40895.1"/>
    <property type="molecule type" value="Genomic_DNA"/>
</dbReference>
<organism evidence="6 7">
    <name type="scientific">Pseudopedobacter saltans</name>
    <dbReference type="NCBI Taxonomy" id="151895"/>
    <lineage>
        <taxon>Bacteria</taxon>
        <taxon>Pseudomonadati</taxon>
        <taxon>Bacteroidota</taxon>
        <taxon>Sphingobacteriia</taxon>
        <taxon>Sphingobacteriales</taxon>
        <taxon>Sphingobacteriaceae</taxon>
        <taxon>Pseudopedobacter</taxon>
    </lineage>
</organism>
<dbReference type="InterPro" id="IPR005119">
    <property type="entry name" value="LysR_subst-bd"/>
</dbReference>
<dbReference type="Pfam" id="PF03466">
    <property type="entry name" value="LysR_substrate"/>
    <property type="match status" value="1"/>
</dbReference>
<name>A0A2W5E983_9SPHI</name>
<dbReference type="GO" id="GO:0003700">
    <property type="term" value="F:DNA-binding transcription factor activity"/>
    <property type="evidence" value="ECO:0007669"/>
    <property type="project" value="InterPro"/>
</dbReference>
<comment type="caution">
    <text evidence="6">The sequence shown here is derived from an EMBL/GenBank/DDBJ whole genome shotgun (WGS) entry which is preliminary data.</text>
</comment>
<dbReference type="SUPFAM" id="SSF46785">
    <property type="entry name" value="Winged helix' DNA-binding domain"/>
    <property type="match status" value="1"/>
</dbReference>
<evidence type="ECO:0000259" key="5">
    <source>
        <dbReference type="PROSITE" id="PS50931"/>
    </source>
</evidence>
<keyword evidence="3" id="KW-0238">DNA-binding</keyword>
<feature type="domain" description="HTH lysR-type" evidence="5">
    <location>
        <begin position="8"/>
        <end position="65"/>
    </location>
</feature>
<sequence>MNFVYSNMELRELKYFIKAAELQNFTEASAQLFITQSTLSQQIKQLEEELGIPLFDRIAKRVYLTEAGKTFSPFAQKTVADAEAGKIMLNDLMNLNTGNLSVGLTYGLSHLLTNALLHFTAKYPKIHIQVCFGTTKELLTQLEDGKLDFILSFYEAKEKDNFSSDILFTSNLALIVGKQNPLYSRKKIQITDLPKIPIILPSNDYSIRNYMNEILESQDVSLNVQMEINDINMLLHIVEKGASATILMQTSLFNHPSLKAITLSGANLKRNGTITWKKEIYRKKAAKLLAELLSKV</sequence>
<dbReference type="InterPro" id="IPR000847">
    <property type="entry name" value="LysR_HTH_N"/>
</dbReference>
<evidence type="ECO:0000313" key="6">
    <source>
        <dbReference type="EMBL" id="PZP40895.1"/>
    </source>
</evidence>